<keyword evidence="19" id="KW-0472">Membrane</keyword>
<evidence type="ECO:0000256" key="12">
    <source>
        <dbReference type="ARBA" id="ARBA00022777"/>
    </source>
</evidence>
<comment type="function">
    <text evidence="17">Member of the two-component regulatory system NreB/NreC involved in the control of dissimilatory nitrate/nitrite reduction in response to oxygen. NreB functions as a direct oxygen sensor histidine kinase which is autophosphorylated, in the absence of oxygen, probably at the conserved histidine residue, and transfers its phosphate group probably to a conserved aspartate residue of NreC. NreB/NreC activates the expression of the nitrate (narGHJI) and nitrite (nir) reductase operons, as well as the putative nitrate transporter gene narT.</text>
</comment>
<proteinExistence type="predicted"/>
<evidence type="ECO:0000313" key="21">
    <source>
        <dbReference type="EMBL" id="RFM30859.1"/>
    </source>
</evidence>
<feature type="transmembrane region" description="Helical" evidence="19">
    <location>
        <begin position="29"/>
        <end position="50"/>
    </location>
</feature>
<organism evidence="21 22">
    <name type="scientific">Chitinophaga silvisoli</name>
    <dbReference type="NCBI Taxonomy" id="2291814"/>
    <lineage>
        <taxon>Bacteria</taxon>
        <taxon>Pseudomonadati</taxon>
        <taxon>Bacteroidota</taxon>
        <taxon>Chitinophagia</taxon>
        <taxon>Chitinophagales</taxon>
        <taxon>Chitinophagaceae</taxon>
        <taxon>Chitinophaga</taxon>
    </lineage>
</organism>
<dbReference type="EMBL" id="QTJV01000018">
    <property type="protein sequence ID" value="RFM30859.1"/>
    <property type="molecule type" value="Genomic_DNA"/>
</dbReference>
<dbReference type="SUPFAM" id="SSF55874">
    <property type="entry name" value="ATPase domain of HSP90 chaperone/DNA topoisomerase II/histidine kinase"/>
    <property type="match status" value="1"/>
</dbReference>
<comment type="subcellular location">
    <subcellularLocation>
        <location evidence="3">Cytoplasm</location>
    </subcellularLocation>
</comment>
<dbReference type="InterPro" id="IPR011712">
    <property type="entry name" value="Sig_transdc_His_kin_sub3_dim/P"/>
</dbReference>
<protein>
    <recommendedName>
        <fullName evidence="5">Oxygen sensor histidine kinase NreB</fullName>
        <ecNumber evidence="4">2.7.13.3</ecNumber>
    </recommendedName>
    <alternativeName>
        <fullName evidence="18">Nitrogen regulation protein B</fullName>
    </alternativeName>
</protein>
<keyword evidence="10" id="KW-0479">Metal-binding</keyword>
<dbReference type="Gene3D" id="1.20.5.1930">
    <property type="match status" value="1"/>
</dbReference>
<comment type="cofactor">
    <cofactor evidence="2">
        <name>[4Fe-4S] cluster</name>
        <dbReference type="ChEBI" id="CHEBI:49883"/>
    </cofactor>
</comment>
<keyword evidence="6" id="KW-0004">4Fe-4S</keyword>
<evidence type="ECO:0000256" key="8">
    <source>
        <dbReference type="ARBA" id="ARBA00022553"/>
    </source>
</evidence>
<dbReference type="GO" id="GO:0051539">
    <property type="term" value="F:4 iron, 4 sulfur cluster binding"/>
    <property type="evidence" value="ECO:0007669"/>
    <property type="project" value="UniProtKB-KW"/>
</dbReference>
<keyword evidence="14" id="KW-0408">Iron</keyword>
<evidence type="ECO:0000256" key="13">
    <source>
        <dbReference type="ARBA" id="ARBA00022840"/>
    </source>
</evidence>
<evidence type="ECO:0000256" key="17">
    <source>
        <dbReference type="ARBA" id="ARBA00024827"/>
    </source>
</evidence>
<dbReference type="Gene3D" id="3.30.565.10">
    <property type="entry name" value="Histidine kinase-like ATPase, C-terminal domain"/>
    <property type="match status" value="1"/>
</dbReference>
<comment type="catalytic activity">
    <reaction evidence="1">
        <text>ATP + protein L-histidine = ADP + protein N-phospho-L-histidine.</text>
        <dbReference type="EC" id="2.7.13.3"/>
    </reaction>
</comment>
<dbReference type="Pfam" id="PF02518">
    <property type="entry name" value="HATPase_c"/>
    <property type="match status" value="1"/>
</dbReference>
<keyword evidence="12" id="KW-0418">Kinase</keyword>
<keyword evidence="15" id="KW-0902">Two-component regulatory system</keyword>
<dbReference type="InterPro" id="IPR004358">
    <property type="entry name" value="Sig_transdc_His_kin-like_C"/>
</dbReference>
<evidence type="ECO:0000256" key="18">
    <source>
        <dbReference type="ARBA" id="ARBA00030800"/>
    </source>
</evidence>
<dbReference type="InterPro" id="IPR036890">
    <property type="entry name" value="HATPase_C_sf"/>
</dbReference>
<evidence type="ECO:0000256" key="4">
    <source>
        <dbReference type="ARBA" id="ARBA00012438"/>
    </source>
</evidence>
<dbReference type="PANTHER" id="PTHR24421">
    <property type="entry name" value="NITRATE/NITRITE SENSOR PROTEIN NARX-RELATED"/>
    <property type="match status" value="1"/>
</dbReference>
<comment type="caution">
    <text evidence="21">The sequence shown here is derived from an EMBL/GenBank/DDBJ whole genome shotgun (WGS) entry which is preliminary data.</text>
</comment>
<dbReference type="RefSeq" id="WP_116857405.1">
    <property type="nucleotide sequence ID" value="NZ_QTJV01000018.1"/>
</dbReference>
<dbReference type="Pfam" id="PF07730">
    <property type="entry name" value="HisKA_3"/>
    <property type="match status" value="1"/>
</dbReference>
<dbReference type="SMART" id="SM00387">
    <property type="entry name" value="HATPase_c"/>
    <property type="match status" value="1"/>
</dbReference>
<evidence type="ECO:0000256" key="2">
    <source>
        <dbReference type="ARBA" id="ARBA00001966"/>
    </source>
</evidence>
<dbReference type="OrthoDB" id="9760839at2"/>
<gene>
    <name evidence="21" type="ORF">DXN04_31480</name>
</gene>
<keyword evidence="13" id="KW-0067">ATP-binding</keyword>
<dbReference type="GO" id="GO:0016020">
    <property type="term" value="C:membrane"/>
    <property type="evidence" value="ECO:0007669"/>
    <property type="project" value="InterPro"/>
</dbReference>
<evidence type="ECO:0000259" key="20">
    <source>
        <dbReference type="PROSITE" id="PS50109"/>
    </source>
</evidence>
<reference evidence="21 22" key="1">
    <citation type="submission" date="2018-08" db="EMBL/GenBank/DDBJ databases">
        <title>Chitinophaga sp. K20C18050901, a novel bacterium isolated from forest soil.</title>
        <authorList>
            <person name="Wang C."/>
        </authorList>
    </citation>
    <scope>NUCLEOTIDE SEQUENCE [LARGE SCALE GENOMIC DNA]</scope>
    <source>
        <strain evidence="21 22">K20C18050901</strain>
    </source>
</reference>
<dbReference type="PRINTS" id="PR00344">
    <property type="entry name" value="BCTRLSENSOR"/>
</dbReference>
<dbReference type="GO" id="GO:0046872">
    <property type="term" value="F:metal ion binding"/>
    <property type="evidence" value="ECO:0007669"/>
    <property type="project" value="UniProtKB-KW"/>
</dbReference>
<evidence type="ECO:0000256" key="16">
    <source>
        <dbReference type="ARBA" id="ARBA00023014"/>
    </source>
</evidence>
<dbReference type="Proteomes" id="UP000261174">
    <property type="component" value="Unassembled WGS sequence"/>
</dbReference>
<evidence type="ECO:0000256" key="14">
    <source>
        <dbReference type="ARBA" id="ARBA00023004"/>
    </source>
</evidence>
<evidence type="ECO:0000256" key="7">
    <source>
        <dbReference type="ARBA" id="ARBA00022490"/>
    </source>
</evidence>
<dbReference type="CDD" id="cd16917">
    <property type="entry name" value="HATPase_UhpB-NarQ-NarX-like"/>
    <property type="match status" value="1"/>
</dbReference>
<dbReference type="GO" id="GO:0005524">
    <property type="term" value="F:ATP binding"/>
    <property type="evidence" value="ECO:0007669"/>
    <property type="project" value="UniProtKB-KW"/>
</dbReference>
<dbReference type="AlphaFoldDB" id="A0A3E1NSD4"/>
<dbReference type="GO" id="GO:0005737">
    <property type="term" value="C:cytoplasm"/>
    <property type="evidence" value="ECO:0007669"/>
    <property type="project" value="UniProtKB-SubCell"/>
</dbReference>
<evidence type="ECO:0000313" key="22">
    <source>
        <dbReference type="Proteomes" id="UP000261174"/>
    </source>
</evidence>
<dbReference type="PANTHER" id="PTHR24421:SF10">
    <property type="entry name" value="NITRATE_NITRITE SENSOR PROTEIN NARQ"/>
    <property type="match status" value="1"/>
</dbReference>
<dbReference type="InterPro" id="IPR050482">
    <property type="entry name" value="Sensor_HK_TwoCompSys"/>
</dbReference>
<evidence type="ECO:0000256" key="15">
    <source>
        <dbReference type="ARBA" id="ARBA00023012"/>
    </source>
</evidence>
<evidence type="ECO:0000256" key="11">
    <source>
        <dbReference type="ARBA" id="ARBA00022741"/>
    </source>
</evidence>
<keyword evidence="16" id="KW-0411">Iron-sulfur</keyword>
<dbReference type="InterPro" id="IPR005467">
    <property type="entry name" value="His_kinase_dom"/>
</dbReference>
<keyword evidence="22" id="KW-1185">Reference proteome</keyword>
<evidence type="ECO:0000256" key="9">
    <source>
        <dbReference type="ARBA" id="ARBA00022679"/>
    </source>
</evidence>
<evidence type="ECO:0000256" key="5">
    <source>
        <dbReference type="ARBA" id="ARBA00017322"/>
    </source>
</evidence>
<evidence type="ECO:0000256" key="10">
    <source>
        <dbReference type="ARBA" id="ARBA00022723"/>
    </source>
</evidence>
<dbReference type="EC" id="2.7.13.3" evidence="4"/>
<dbReference type="GO" id="GO:0046983">
    <property type="term" value="F:protein dimerization activity"/>
    <property type="evidence" value="ECO:0007669"/>
    <property type="project" value="InterPro"/>
</dbReference>
<keyword evidence="7" id="KW-0963">Cytoplasm</keyword>
<evidence type="ECO:0000256" key="3">
    <source>
        <dbReference type="ARBA" id="ARBA00004496"/>
    </source>
</evidence>
<feature type="domain" description="Histidine kinase" evidence="20">
    <location>
        <begin position="87"/>
        <end position="271"/>
    </location>
</feature>
<keyword evidence="19" id="KW-1133">Transmembrane helix</keyword>
<keyword evidence="11" id="KW-0547">Nucleotide-binding</keyword>
<evidence type="ECO:0000256" key="6">
    <source>
        <dbReference type="ARBA" id="ARBA00022485"/>
    </source>
</evidence>
<dbReference type="GO" id="GO:0000155">
    <property type="term" value="F:phosphorelay sensor kinase activity"/>
    <property type="evidence" value="ECO:0007669"/>
    <property type="project" value="InterPro"/>
</dbReference>
<name>A0A3E1NSD4_9BACT</name>
<accession>A0A3E1NSD4</accession>
<sequence length="275" mass="31397">MSTHLFTHFIPSIPLQAVMHFFEYKSGDVTGMLPLIGMWSIITVLIFMLYKIESYKKKEFILLNRIYEQQEHELDIQEAERRRIAADLHDEIGSSLAAIRMNLQSLSYSSVYDEERATSLLELVDQTSQNVRRATHNLIPPHFETTPFTSILQSYFSSLDSQGAIAFHYYCNAYQQHFSSRQELLIYRIVMELTHNIIRHAKASEATVQILFCPTYLEIMVEDNGIGLPAAVQQGIGLNSVQSRVRLLDGKIHIDSGRCGTTFIIHVPVSCEHAC</sequence>
<keyword evidence="19" id="KW-0812">Transmembrane</keyword>
<evidence type="ECO:0000256" key="19">
    <source>
        <dbReference type="SAM" id="Phobius"/>
    </source>
</evidence>
<dbReference type="InterPro" id="IPR003594">
    <property type="entry name" value="HATPase_dom"/>
</dbReference>
<keyword evidence="8" id="KW-0597">Phosphoprotein</keyword>
<keyword evidence="9" id="KW-0808">Transferase</keyword>
<evidence type="ECO:0000256" key="1">
    <source>
        <dbReference type="ARBA" id="ARBA00000085"/>
    </source>
</evidence>
<dbReference type="PROSITE" id="PS50109">
    <property type="entry name" value="HIS_KIN"/>
    <property type="match status" value="1"/>
</dbReference>